<proteinExistence type="predicted"/>
<protein>
    <submittedName>
        <fullName evidence="1">Uncharacterized protein</fullName>
    </submittedName>
</protein>
<accession>A0A1I5N6R9</accession>
<evidence type="ECO:0000313" key="1">
    <source>
        <dbReference type="EMBL" id="SFP17006.1"/>
    </source>
</evidence>
<organism evidence="1 2">
    <name type="scientific">Cohaesibacter marisflavi</name>
    <dbReference type="NCBI Taxonomy" id="655353"/>
    <lineage>
        <taxon>Bacteria</taxon>
        <taxon>Pseudomonadati</taxon>
        <taxon>Pseudomonadota</taxon>
        <taxon>Alphaproteobacteria</taxon>
        <taxon>Hyphomicrobiales</taxon>
        <taxon>Cohaesibacteraceae</taxon>
    </lineage>
</organism>
<name>A0A1I5N6R9_9HYPH</name>
<keyword evidence="2" id="KW-1185">Reference proteome</keyword>
<dbReference type="AlphaFoldDB" id="A0A1I5N6R9"/>
<dbReference type="Proteomes" id="UP000199236">
    <property type="component" value="Unassembled WGS sequence"/>
</dbReference>
<evidence type="ECO:0000313" key="2">
    <source>
        <dbReference type="Proteomes" id="UP000199236"/>
    </source>
</evidence>
<dbReference type="EMBL" id="FOVR01000026">
    <property type="protein sequence ID" value="SFP17006.1"/>
    <property type="molecule type" value="Genomic_DNA"/>
</dbReference>
<reference evidence="1 2" key="1">
    <citation type="submission" date="2016-10" db="EMBL/GenBank/DDBJ databases">
        <authorList>
            <person name="de Groot N.N."/>
        </authorList>
    </citation>
    <scope>NUCLEOTIDE SEQUENCE [LARGE SCALE GENOMIC DNA]</scope>
    <source>
        <strain evidence="1 2">CGMCC 1.9157</strain>
    </source>
</reference>
<gene>
    <name evidence="1" type="ORF">SAMN04488056_1264</name>
</gene>
<sequence length="59" mass="6485">MPHLSFAAIRTKQTEVGPHLLSQERTIGIQTLLCSNMRLNQLSDIFDFIRDGGLLSSGG</sequence>